<sequence>MTYMYTTPRVPGGSARAIAGKDRSTRRFGTALVASLAGAFLLSAAIAGASNAQEDRFFSVEHSNTAQVAGSGGVPGATITAYDAETGAEIGHADVNGNGTWGIVFPQTLERGAAIRVEVPATQTEKARSIPVILANVPVLPPQINYFSTSGLGGYAPANEHVLVQAASGGQLKIPTAPDGSWKTGGQLSLYSNEQVSASTQDSQGDQSISSQVDIGGERPNPPYNIALSNSNASGMSGPNELVTAFLSDGTVLGWDEADASGNWEFSIMFPVYNNPVFFAAASQRFGSDYTTSVYAIRQQGVDIASPVINHATTTSISGTEATPGTRVWVYKDHGSSVSANAATVQANGDWSVTPDEPLETGTAIYAFAELANKPFVGSQLSHFAILGDEESATVNYMPYVSFMVDSSESIITSEFDLEVDIVQSYLDKMKGVSVLDAGFGHKANKSIATHISAFVIVDAESFDIGNTDYQYVSEYPGFFDPSIFDGQPFEQAFFSNNTTLDDLSNTIGSWGRPSGLSVNLSGFVWGVQTVYNTQPSATHPQALGMYNDVKAAMAVVFADGYDNAPNEGGLTQAFEQNDTCSMVAQTLQGKGLKFEPYWVTVNGTNGESQPVNTSFLTSCFHGATVNTYNTNGDLSPDGVEGAADDVFNAIITLGNSVPRATQ</sequence>
<evidence type="ECO:0008006" key="4">
    <source>
        <dbReference type="Google" id="ProtNLM"/>
    </source>
</evidence>
<dbReference type="OrthoDB" id="8947266at2"/>
<dbReference type="Gene3D" id="2.60.40.10">
    <property type="entry name" value="Immunoglobulins"/>
    <property type="match status" value="1"/>
</dbReference>
<accession>A0A1U9Z1T6</accession>
<name>A0A1U9Z1T6_9HYPH</name>
<organism evidence="2 3">
    <name type="scientific">Martelella mediterranea DSM 17316</name>
    <dbReference type="NCBI Taxonomy" id="1122214"/>
    <lineage>
        <taxon>Bacteria</taxon>
        <taxon>Pseudomonadati</taxon>
        <taxon>Pseudomonadota</taxon>
        <taxon>Alphaproteobacteria</taxon>
        <taxon>Hyphomicrobiales</taxon>
        <taxon>Aurantimonadaceae</taxon>
        <taxon>Martelella</taxon>
    </lineage>
</organism>
<feature type="region of interest" description="Disordered" evidence="1">
    <location>
        <begin position="194"/>
        <end position="231"/>
    </location>
</feature>
<proteinExistence type="predicted"/>
<evidence type="ECO:0000313" key="2">
    <source>
        <dbReference type="EMBL" id="AQZ51651.1"/>
    </source>
</evidence>
<dbReference type="InterPro" id="IPR013783">
    <property type="entry name" value="Ig-like_fold"/>
</dbReference>
<gene>
    <name evidence="2" type="ORF">Mame_02318</name>
</gene>
<keyword evidence="3" id="KW-1185">Reference proteome</keyword>
<evidence type="ECO:0000256" key="1">
    <source>
        <dbReference type="SAM" id="MobiDB-lite"/>
    </source>
</evidence>
<dbReference type="RefSeq" id="WP_018063754.1">
    <property type="nucleotide sequence ID" value="NZ_AQWH01000004.1"/>
</dbReference>
<dbReference type="STRING" id="1122214.Mame_02318"/>
<dbReference type="AlphaFoldDB" id="A0A1U9Z1T6"/>
<protein>
    <recommendedName>
        <fullName evidence="4">Bacterial Ig domain-containing protein</fullName>
    </recommendedName>
</protein>
<dbReference type="KEGG" id="mmed:Mame_02318"/>
<evidence type="ECO:0000313" key="3">
    <source>
        <dbReference type="Proteomes" id="UP000191135"/>
    </source>
</evidence>
<reference evidence="2 3" key="1">
    <citation type="submission" date="2017-03" db="EMBL/GenBank/DDBJ databases">
        <title>Foreign affairs: Plasmid Transfer between Roseobacters and Rhizobia.</title>
        <authorList>
            <person name="Bartling P."/>
            <person name="Bunk B."/>
            <person name="Overmann J."/>
            <person name="Brinkmann H."/>
            <person name="Petersen J."/>
        </authorList>
    </citation>
    <scope>NUCLEOTIDE SEQUENCE [LARGE SCALE GENOMIC DNA]</scope>
    <source>
        <strain evidence="2 3">MACL11</strain>
    </source>
</reference>
<feature type="compositionally biased region" description="Low complexity" evidence="1">
    <location>
        <begin position="199"/>
        <end position="214"/>
    </location>
</feature>
<dbReference type="Proteomes" id="UP000191135">
    <property type="component" value="Chromosome"/>
</dbReference>
<dbReference type="EMBL" id="CP020330">
    <property type="protein sequence ID" value="AQZ51651.1"/>
    <property type="molecule type" value="Genomic_DNA"/>
</dbReference>